<dbReference type="PANTHER" id="PTHR47356:SF2">
    <property type="entry name" value="FAD-BINDING DOMAIN-CONTAINING PROTEIN-RELATED"/>
    <property type="match status" value="1"/>
</dbReference>
<feature type="domain" description="FAD-binding" evidence="6">
    <location>
        <begin position="314"/>
        <end position="396"/>
    </location>
</feature>
<organism evidence="7 8">
    <name type="scientific">Linnemannia hyalina</name>
    <dbReference type="NCBI Taxonomy" id="64524"/>
    <lineage>
        <taxon>Eukaryota</taxon>
        <taxon>Fungi</taxon>
        <taxon>Fungi incertae sedis</taxon>
        <taxon>Mucoromycota</taxon>
        <taxon>Mortierellomycotina</taxon>
        <taxon>Mortierellomycetes</taxon>
        <taxon>Mortierellales</taxon>
        <taxon>Mortierellaceae</taxon>
        <taxon>Linnemannia</taxon>
    </lineage>
</organism>
<accession>A0A9P7Y2F3</accession>
<evidence type="ECO:0000256" key="1">
    <source>
        <dbReference type="ARBA" id="ARBA00007992"/>
    </source>
</evidence>
<keyword evidence="4" id="KW-0560">Oxidoreductase</keyword>
<dbReference type="SUPFAM" id="SSF51905">
    <property type="entry name" value="FAD/NAD(P)-binding domain"/>
    <property type="match status" value="1"/>
</dbReference>
<dbReference type="Pfam" id="PF01494">
    <property type="entry name" value="FAD_binding_3"/>
    <property type="match status" value="2"/>
</dbReference>
<keyword evidence="3" id="KW-0274">FAD</keyword>
<dbReference type="EMBL" id="JAHRHY010000002">
    <property type="protein sequence ID" value="KAG9071541.1"/>
    <property type="molecule type" value="Genomic_DNA"/>
</dbReference>
<dbReference type="InterPro" id="IPR002938">
    <property type="entry name" value="FAD-bd"/>
</dbReference>
<comment type="caution">
    <text evidence="7">The sequence shown here is derived from an EMBL/GenBank/DDBJ whole genome shotgun (WGS) entry which is preliminary data.</text>
</comment>
<dbReference type="InterPro" id="IPR050562">
    <property type="entry name" value="FAD_mOase_fung"/>
</dbReference>
<evidence type="ECO:0000313" key="7">
    <source>
        <dbReference type="EMBL" id="KAG9071541.1"/>
    </source>
</evidence>
<evidence type="ECO:0000256" key="2">
    <source>
        <dbReference type="ARBA" id="ARBA00022630"/>
    </source>
</evidence>
<proteinExistence type="inferred from homology"/>
<dbReference type="GO" id="GO:0004497">
    <property type="term" value="F:monooxygenase activity"/>
    <property type="evidence" value="ECO:0007669"/>
    <property type="project" value="InterPro"/>
</dbReference>
<sequence length="465" mass="51810">MTTTNERPHVLIVGAGLGGLFLGALLEKANIPYTIFERATTVKPLESAMFIMAPMLTLFAQLEILDEFIAISKELSTFSTNRESEGPFSTLDYSAMEAITGYPGYIVSRPMFYNLLQKQIPATKILFGRRVTNILEMESKVMVQTADNRMFEGDILVGADGAYSTVRQRMYETLKQQGRLPKTDQKDLPFSCSCLVGQTRSLDPEEFPVLKEEHSRYFLTLAHDQPYSVAVFTTKQNTFAWMILHRLEKSTSKASTEQQFKTNESTEWSNPHTTTVMCDKTRNVVLPIVRAGEDGGDNSNTTLTIGELFDRTDKELISKVKLEEKIFTTWSAGRTVLLGDACHKLHPAAGQGAVNTIQDAVILANLIYTLPSISNSSITNMFKAYQDERMPAVQASYKSSQIGTKIMSKGFSGAVARFIFGHLPDWLWRLQLGAASRYTPSVGFLKKPESKKEERGGGSGHFGKR</sequence>
<dbReference type="Proteomes" id="UP000707451">
    <property type="component" value="Unassembled WGS sequence"/>
</dbReference>
<evidence type="ECO:0000259" key="6">
    <source>
        <dbReference type="Pfam" id="PF01494"/>
    </source>
</evidence>
<reference evidence="7" key="1">
    <citation type="submission" date="2021-06" db="EMBL/GenBank/DDBJ databases">
        <title>Genome Sequence of Mortierella hyaline Strain SCG-10, a Cold-Adapted, Nitrate-Reducing Fungus Isolated from Soil in Minnesota, USA.</title>
        <authorList>
            <person name="Aldossari N."/>
        </authorList>
    </citation>
    <scope>NUCLEOTIDE SEQUENCE</scope>
    <source>
        <strain evidence="7">SCG-10</strain>
    </source>
</reference>
<feature type="domain" description="FAD-binding" evidence="6">
    <location>
        <begin position="9"/>
        <end position="180"/>
    </location>
</feature>
<dbReference type="PRINTS" id="PR00420">
    <property type="entry name" value="RNGMNOXGNASE"/>
</dbReference>
<dbReference type="PANTHER" id="PTHR47356">
    <property type="entry name" value="FAD-DEPENDENT MONOOXYGENASE ASQG-RELATED"/>
    <property type="match status" value="1"/>
</dbReference>
<keyword evidence="8" id="KW-1185">Reference proteome</keyword>
<feature type="region of interest" description="Disordered" evidence="5">
    <location>
        <begin position="446"/>
        <end position="465"/>
    </location>
</feature>
<dbReference type="InterPro" id="IPR036188">
    <property type="entry name" value="FAD/NAD-bd_sf"/>
</dbReference>
<dbReference type="AlphaFoldDB" id="A0A9P7Y2F3"/>
<evidence type="ECO:0000256" key="5">
    <source>
        <dbReference type="SAM" id="MobiDB-lite"/>
    </source>
</evidence>
<name>A0A9P7Y2F3_9FUNG</name>
<dbReference type="OrthoDB" id="655030at2759"/>
<evidence type="ECO:0000256" key="3">
    <source>
        <dbReference type="ARBA" id="ARBA00022827"/>
    </source>
</evidence>
<evidence type="ECO:0000313" key="8">
    <source>
        <dbReference type="Proteomes" id="UP000707451"/>
    </source>
</evidence>
<comment type="similarity">
    <text evidence="1">Belongs to the paxM FAD-dependent monooxygenase family.</text>
</comment>
<dbReference type="GO" id="GO:0071949">
    <property type="term" value="F:FAD binding"/>
    <property type="evidence" value="ECO:0007669"/>
    <property type="project" value="InterPro"/>
</dbReference>
<feature type="compositionally biased region" description="Basic and acidic residues" evidence="5">
    <location>
        <begin position="446"/>
        <end position="456"/>
    </location>
</feature>
<keyword evidence="2" id="KW-0285">Flavoprotein</keyword>
<evidence type="ECO:0000256" key="4">
    <source>
        <dbReference type="ARBA" id="ARBA00023002"/>
    </source>
</evidence>
<protein>
    <recommendedName>
        <fullName evidence="6">FAD-binding domain-containing protein</fullName>
    </recommendedName>
</protein>
<dbReference type="Gene3D" id="3.50.50.60">
    <property type="entry name" value="FAD/NAD(P)-binding domain"/>
    <property type="match status" value="1"/>
</dbReference>
<gene>
    <name evidence="7" type="ORF">KI688_005753</name>
</gene>